<evidence type="ECO:0000256" key="7">
    <source>
        <dbReference type="ARBA" id="ARBA00023128"/>
    </source>
</evidence>
<evidence type="ECO:0000256" key="8">
    <source>
        <dbReference type="ARBA" id="ARBA00023136"/>
    </source>
</evidence>
<feature type="region of interest" description="Disordered" evidence="10">
    <location>
        <begin position="1"/>
        <end position="42"/>
    </location>
</feature>
<feature type="compositionally biased region" description="Polar residues" evidence="10">
    <location>
        <begin position="1"/>
        <end position="22"/>
    </location>
</feature>
<dbReference type="InterPro" id="IPR013262">
    <property type="entry name" value="OMP_MIM1/TOM13_mt"/>
</dbReference>
<comment type="subcellular location">
    <subcellularLocation>
        <location evidence="9">Membrane</location>
        <topology evidence="9">Multi-pass membrane protein</topology>
    </subcellularLocation>
    <subcellularLocation>
        <location evidence="1">Mitochondrion inner membrane</location>
        <topology evidence="1">Multi-pass membrane protein</topology>
    </subcellularLocation>
</comment>
<keyword evidence="7" id="KW-0496">Mitochondrion</keyword>
<dbReference type="PANTHER" id="PTHR12428">
    <property type="entry name" value="OXA1"/>
    <property type="match status" value="1"/>
</dbReference>
<comment type="caution">
    <text evidence="12">The sequence shown here is derived from an EMBL/GenBank/DDBJ whole genome shotgun (WGS) entry which is preliminary data.</text>
</comment>
<dbReference type="AlphaFoldDB" id="A0A8H6EL37"/>
<feature type="compositionally biased region" description="Polar residues" evidence="10">
    <location>
        <begin position="428"/>
        <end position="438"/>
    </location>
</feature>
<evidence type="ECO:0000256" key="6">
    <source>
        <dbReference type="ARBA" id="ARBA00022989"/>
    </source>
</evidence>
<evidence type="ECO:0000313" key="12">
    <source>
        <dbReference type="EMBL" id="KAF5876213.1"/>
    </source>
</evidence>
<keyword evidence="6" id="KW-1133">Transmembrane helix</keyword>
<dbReference type="Pfam" id="PF08219">
    <property type="entry name" value="TOM13"/>
    <property type="match status" value="1"/>
</dbReference>
<dbReference type="CDD" id="cd20069">
    <property type="entry name" value="5TM_Oxa1-like"/>
    <property type="match status" value="1"/>
</dbReference>
<evidence type="ECO:0000256" key="3">
    <source>
        <dbReference type="ARBA" id="ARBA00022692"/>
    </source>
</evidence>
<feature type="compositionally biased region" description="Basic and acidic residues" evidence="10">
    <location>
        <begin position="481"/>
        <end position="528"/>
    </location>
</feature>
<dbReference type="GO" id="GO:0032979">
    <property type="term" value="P:protein insertion into mitochondrial inner membrane from matrix"/>
    <property type="evidence" value="ECO:0007669"/>
    <property type="project" value="TreeGrafter"/>
</dbReference>
<reference evidence="12 13" key="1">
    <citation type="journal article" date="2020" name="Phytopathology">
        <title>A high-quality genome resource of Botrytis fragariae, a new and rapidly spreading fungal pathogen causing strawberry gray mold in the U.S.A.</title>
        <authorList>
            <person name="Wu Y."/>
            <person name="Saski C.A."/>
            <person name="Schnabel G."/>
            <person name="Xiao S."/>
            <person name="Hu M."/>
        </authorList>
    </citation>
    <scope>NUCLEOTIDE SEQUENCE [LARGE SCALE GENOMIC DNA]</scope>
    <source>
        <strain evidence="12 13">BVB16</strain>
    </source>
</reference>
<evidence type="ECO:0000256" key="4">
    <source>
        <dbReference type="ARBA" id="ARBA00022792"/>
    </source>
</evidence>
<keyword evidence="8" id="KW-0472">Membrane</keyword>
<evidence type="ECO:0000256" key="9">
    <source>
        <dbReference type="RuleBase" id="RU003945"/>
    </source>
</evidence>
<keyword evidence="4" id="KW-0999">Mitochondrion inner membrane</keyword>
<dbReference type="GO" id="GO:0005741">
    <property type="term" value="C:mitochondrial outer membrane"/>
    <property type="evidence" value="ECO:0007669"/>
    <property type="project" value="InterPro"/>
</dbReference>
<evidence type="ECO:0000256" key="5">
    <source>
        <dbReference type="ARBA" id="ARBA00022946"/>
    </source>
</evidence>
<organism evidence="12 13">
    <name type="scientific">Botrytis fragariae</name>
    <dbReference type="NCBI Taxonomy" id="1964551"/>
    <lineage>
        <taxon>Eukaryota</taxon>
        <taxon>Fungi</taxon>
        <taxon>Dikarya</taxon>
        <taxon>Ascomycota</taxon>
        <taxon>Pezizomycotina</taxon>
        <taxon>Leotiomycetes</taxon>
        <taxon>Helotiales</taxon>
        <taxon>Sclerotiniaceae</taxon>
        <taxon>Botrytis</taxon>
    </lineage>
</organism>
<dbReference type="Proteomes" id="UP000531561">
    <property type="component" value="Unassembled WGS sequence"/>
</dbReference>
<comment type="similarity">
    <text evidence="2 9">Belongs to the OXA1/ALB3/YidC family.</text>
</comment>
<dbReference type="EMBL" id="JABFCT010000004">
    <property type="protein sequence ID" value="KAF5876213.1"/>
    <property type="molecule type" value="Genomic_DNA"/>
</dbReference>
<dbReference type="GeneID" id="59256723"/>
<feature type="region of interest" description="Disordered" evidence="10">
    <location>
        <begin position="481"/>
        <end position="536"/>
    </location>
</feature>
<gene>
    <name evidence="12" type="ORF">Bfra_002615</name>
</gene>
<feature type="region of interest" description="Disordered" evidence="10">
    <location>
        <begin position="428"/>
        <end position="449"/>
    </location>
</feature>
<protein>
    <submittedName>
        <fullName evidence="12">Putative mitochondrial export translocase protein</fullName>
    </submittedName>
</protein>
<dbReference type="OrthoDB" id="2148490at2759"/>
<evidence type="ECO:0000256" key="10">
    <source>
        <dbReference type="SAM" id="MobiDB-lite"/>
    </source>
</evidence>
<dbReference type="InterPro" id="IPR001708">
    <property type="entry name" value="YidC/ALB3/OXA1/COX18"/>
</dbReference>
<sequence length="536" mass="59170">MSSDEQLNTLVESGITMPSDSEQYSRNEDETSPSPSSSDSPQMILYSPPTIWGLLRGAAINLVLPFVNGLMLGFGELFAHEAAFRLGWSNTKFSSNVHRSVRNNTHLSNKGNSTLFSQSITRSSLSKSNTLLRNATSIRFASTTPSAIPPVNSPIPSVETSTPEFRPTPLDVTPDINADILSAPEHIGYLHSLGLDYGWGPTAVMEWMLEHIHVLAGTPWWVSIGLAAAAWRVILFKPFLDAAENASRMATIKEFTAPVQALMMEAKKKGDTAEMMLHRAELQRIYKRAGISMWKSFVPAVQIFIGYGTWKLLRQMSDVPVPGLLDGGILWFYNLSIPDPYFLLPLATSGILHFVLKKGGETGVSTLTPGMVTAMQWGMPLLSMIFTSFMPAAVQLSFLVSSSFSFGQATLFRNPKFRSWANMTPIPTQNLSTPQSTLRMREVPGSGGEAIPAKRFSLDGSLGNVMDGFQSAKKGVVDMAKERRAKSDDASAKARAAAYEERRKREIAEEQNARRREERERRQMEKSGGRKRGRRG</sequence>
<keyword evidence="3 9" id="KW-0812">Transmembrane</keyword>
<dbReference type="RefSeq" id="XP_037195159.1">
    <property type="nucleotide sequence ID" value="XM_037333031.1"/>
</dbReference>
<dbReference type="GO" id="GO:0032977">
    <property type="term" value="F:membrane insertase activity"/>
    <property type="evidence" value="ECO:0007669"/>
    <property type="project" value="InterPro"/>
</dbReference>
<dbReference type="InterPro" id="IPR028055">
    <property type="entry name" value="YidC/Oxa/ALB_C"/>
</dbReference>
<feature type="domain" description="Membrane insertase YidC/Oxa/ALB C-terminal" evidence="11">
    <location>
        <begin position="220"/>
        <end position="412"/>
    </location>
</feature>
<dbReference type="GO" id="GO:0005743">
    <property type="term" value="C:mitochondrial inner membrane"/>
    <property type="evidence" value="ECO:0007669"/>
    <property type="project" value="UniProtKB-SubCell"/>
</dbReference>
<dbReference type="Pfam" id="PF02096">
    <property type="entry name" value="60KD_IMP"/>
    <property type="match status" value="1"/>
</dbReference>
<accession>A0A8H6EL37</accession>
<evidence type="ECO:0000313" key="13">
    <source>
        <dbReference type="Proteomes" id="UP000531561"/>
    </source>
</evidence>
<evidence type="ECO:0000256" key="1">
    <source>
        <dbReference type="ARBA" id="ARBA00004448"/>
    </source>
</evidence>
<keyword evidence="13" id="KW-1185">Reference proteome</keyword>
<name>A0A8H6EL37_9HELO</name>
<feature type="compositionally biased region" description="Low complexity" evidence="10">
    <location>
        <begin position="32"/>
        <end position="41"/>
    </location>
</feature>
<proteinExistence type="inferred from homology"/>
<evidence type="ECO:0000259" key="11">
    <source>
        <dbReference type="Pfam" id="PF02096"/>
    </source>
</evidence>
<dbReference type="PANTHER" id="PTHR12428:SF66">
    <property type="entry name" value="MITOCHONDRIAL INNER MEMBRANE PROTEIN OXA1L"/>
    <property type="match status" value="1"/>
</dbReference>
<keyword evidence="5" id="KW-0809">Transit peptide</keyword>
<evidence type="ECO:0000256" key="2">
    <source>
        <dbReference type="ARBA" id="ARBA00009877"/>
    </source>
</evidence>